<feature type="domain" description="Cupin type-2" evidence="2">
    <location>
        <begin position="92"/>
        <end position="145"/>
    </location>
</feature>
<dbReference type="CDD" id="cd02231">
    <property type="entry name" value="cupin_BLL6423-like"/>
    <property type="match status" value="1"/>
</dbReference>
<name>A0A0P7BJR1_9HYPO</name>
<dbReference type="Pfam" id="PF07883">
    <property type="entry name" value="Cupin_2"/>
    <property type="match status" value="1"/>
</dbReference>
<accession>A0A0P7BJR1</accession>
<dbReference type="AlphaFoldDB" id="A0A0P7BJR1"/>
<dbReference type="EMBL" id="LKCW01000025">
    <property type="protein sequence ID" value="KPM43949.1"/>
    <property type="molecule type" value="Genomic_DNA"/>
</dbReference>
<evidence type="ECO:0000256" key="1">
    <source>
        <dbReference type="SAM" id="MobiDB-lite"/>
    </source>
</evidence>
<gene>
    <name evidence="3" type="ORF">AK830_g2593</name>
</gene>
<dbReference type="PANTHER" id="PTHR36156">
    <property type="entry name" value="SLR2101 PROTEIN"/>
    <property type="match status" value="1"/>
</dbReference>
<evidence type="ECO:0000313" key="3">
    <source>
        <dbReference type="EMBL" id="KPM43949.1"/>
    </source>
</evidence>
<dbReference type="InterPro" id="IPR011051">
    <property type="entry name" value="RmlC_Cupin_sf"/>
</dbReference>
<keyword evidence="4" id="KW-1185">Reference proteome</keyword>
<dbReference type="SUPFAM" id="SSF51182">
    <property type="entry name" value="RmlC-like cupins"/>
    <property type="match status" value="1"/>
</dbReference>
<dbReference type="Gene3D" id="2.60.120.10">
    <property type="entry name" value="Jelly Rolls"/>
    <property type="match status" value="1"/>
</dbReference>
<evidence type="ECO:0000259" key="2">
    <source>
        <dbReference type="Pfam" id="PF07883"/>
    </source>
</evidence>
<proteinExistence type="predicted"/>
<dbReference type="Proteomes" id="UP000050424">
    <property type="component" value="Unassembled WGS sequence"/>
</dbReference>
<evidence type="ECO:0000313" key="4">
    <source>
        <dbReference type="Proteomes" id="UP000050424"/>
    </source>
</evidence>
<feature type="region of interest" description="Disordered" evidence="1">
    <location>
        <begin position="147"/>
        <end position="167"/>
    </location>
</feature>
<organism evidence="3 4">
    <name type="scientific">Neonectria ditissima</name>
    <dbReference type="NCBI Taxonomy" id="78410"/>
    <lineage>
        <taxon>Eukaryota</taxon>
        <taxon>Fungi</taxon>
        <taxon>Dikarya</taxon>
        <taxon>Ascomycota</taxon>
        <taxon>Pezizomycotina</taxon>
        <taxon>Sordariomycetes</taxon>
        <taxon>Hypocreomycetidae</taxon>
        <taxon>Hypocreales</taxon>
        <taxon>Nectriaceae</taxon>
        <taxon>Neonectria</taxon>
    </lineage>
</organism>
<dbReference type="PANTHER" id="PTHR36156:SF2">
    <property type="entry name" value="CUPIN TYPE-2 DOMAIN-CONTAINING PROTEIN"/>
    <property type="match status" value="1"/>
</dbReference>
<reference evidence="3 4" key="1">
    <citation type="submission" date="2015-09" db="EMBL/GenBank/DDBJ databases">
        <title>Draft genome of a European isolate of the apple canker pathogen Neonectria ditissima.</title>
        <authorList>
            <person name="Gomez-Cortecero A."/>
            <person name="Harrison R.J."/>
            <person name="Armitage A.D."/>
        </authorList>
    </citation>
    <scope>NUCLEOTIDE SEQUENCE [LARGE SCALE GENOMIC DNA]</scope>
    <source>
        <strain evidence="3 4">R09/05</strain>
    </source>
</reference>
<dbReference type="OrthoDB" id="5840532at2759"/>
<comment type="caution">
    <text evidence="3">The sequence shown here is derived from an EMBL/GenBank/DDBJ whole genome shotgun (WGS) entry which is preliminary data.</text>
</comment>
<sequence length="167" mass="18099">MSSKLLDLNVHVTTDSDSASETRSSFLSITTPLPQPLGPTASLSYVYSTPPSFTLADNADLTHYRATASSGPPYQFPGAGSSTLTYLDFGPNPGQEEGFWHRTQTVDYIVVLEGELELALDGGQKRVVKKGDVVVQRAPMHKWKNLSRTESASPTALKRPGMSYSGY</sequence>
<dbReference type="InterPro" id="IPR014710">
    <property type="entry name" value="RmlC-like_jellyroll"/>
</dbReference>
<dbReference type="InterPro" id="IPR047142">
    <property type="entry name" value="OryJ/VirC-like"/>
</dbReference>
<protein>
    <recommendedName>
        <fullName evidence="2">Cupin type-2 domain-containing protein</fullName>
    </recommendedName>
</protein>
<dbReference type="InterPro" id="IPR013096">
    <property type="entry name" value="Cupin_2"/>
</dbReference>